<name>A0ABW5BM10_9PROT</name>
<dbReference type="EMBL" id="JBHUII010000004">
    <property type="protein sequence ID" value="MFD2205945.1"/>
    <property type="molecule type" value="Genomic_DNA"/>
</dbReference>
<dbReference type="Proteomes" id="UP001597294">
    <property type="component" value="Unassembled WGS sequence"/>
</dbReference>
<organism evidence="2 3">
    <name type="scientific">Kiloniella antarctica</name>
    <dbReference type="NCBI Taxonomy" id="1550907"/>
    <lineage>
        <taxon>Bacteria</taxon>
        <taxon>Pseudomonadati</taxon>
        <taxon>Pseudomonadota</taxon>
        <taxon>Alphaproteobacteria</taxon>
        <taxon>Rhodospirillales</taxon>
        <taxon>Kiloniellaceae</taxon>
        <taxon>Kiloniella</taxon>
    </lineage>
</organism>
<comment type="caution">
    <text evidence="2">The sequence shown here is derived from an EMBL/GenBank/DDBJ whole genome shotgun (WGS) entry which is preliminary data.</text>
</comment>
<feature type="transmembrane region" description="Helical" evidence="1">
    <location>
        <begin position="141"/>
        <end position="160"/>
    </location>
</feature>
<evidence type="ECO:0000313" key="2">
    <source>
        <dbReference type="EMBL" id="MFD2205945.1"/>
    </source>
</evidence>
<dbReference type="RefSeq" id="WP_380251048.1">
    <property type="nucleotide sequence ID" value="NZ_JBHUII010000004.1"/>
</dbReference>
<accession>A0ABW5BM10</accession>
<dbReference type="Pfam" id="PF11158">
    <property type="entry name" value="DUF2938"/>
    <property type="match status" value="1"/>
</dbReference>
<evidence type="ECO:0000256" key="1">
    <source>
        <dbReference type="SAM" id="Phobius"/>
    </source>
</evidence>
<keyword evidence="3" id="KW-1185">Reference proteome</keyword>
<sequence>MEENVFWFVVIGLGATLIMDVWALILRLIWKVPSMNYGLVGRWVGHLRFGVVSHEQIGASPMIPYEKLRGWVVHYFTGAVFSVLFGFIVGTNWLADPQIIPAVVFGVITLIFPFFILQPAFGAGLAASKTPNPTIARLKSLNAHMSFGLGLYLIALVLSFL</sequence>
<dbReference type="InterPro" id="IPR021329">
    <property type="entry name" value="DUF2938"/>
</dbReference>
<feature type="transmembrane region" description="Helical" evidence="1">
    <location>
        <begin position="99"/>
        <end position="121"/>
    </location>
</feature>
<proteinExistence type="predicted"/>
<keyword evidence="1" id="KW-0812">Transmembrane</keyword>
<feature type="transmembrane region" description="Helical" evidence="1">
    <location>
        <begin position="72"/>
        <end position="93"/>
    </location>
</feature>
<gene>
    <name evidence="2" type="ORF">ACFSKO_09995</name>
</gene>
<keyword evidence="1" id="KW-0472">Membrane</keyword>
<reference evidence="3" key="1">
    <citation type="journal article" date="2019" name="Int. J. Syst. Evol. Microbiol.">
        <title>The Global Catalogue of Microorganisms (GCM) 10K type strain sequencing project: providing services to taxonomists for standard genome sequencing and annotation.</title>
        <authorList>
            <consortium name="The Broad Institute Genomics Platform"/>
            <consortium name="The Broad Institute Genome Sequencing Center for Infectious Disease"/>
            <person name="Wu L."/>
            <person name="Ma J."/>
        </authorList>
    </citation>
    <scope>NUCLEOTIDE SEQUENCE [LARGE SCALE GENOMIC DNA]</scope>
    <source>
        <strain evidence="3">CGMCC 4.7192</strain>
    </source>
</reference>
<feature type="transmembrane region" description="Helical" evidence="1">
    <location>
        <begin position="6"/>
        <end position="30"/>
    </location>
</feature>
<evidence type="ECO:0000313" key="3">
    <source>
        <dbReference type="Proteomes" id="UP001597294"/>
    </source>
</evidence>
<keyword evidence="1" id="KW-1133">Transmembrane helix</keyword>
<protein>
    <submittedName>
        <fullName evidence="2">DUF2938 domain-containing protein</fullName>
    </submittedName>
</protein>